<feature type="compositionally biased region" description="Low complexity" evidence="1">
    <location>
        <begin position="180"/>
        <end position="196"/>
    </location>
</feature>
<reference evidence="3" key="1">
    <citation type="submission" date="2025-08" db="UniProtKB">
        <authorList>
            <consortium name="RefSeq"/>
        </authorList>
    </citation>
    <scope>IDENTIFICATION</scope>
    <source>
        <tissue evidence="3">Leaves</tissue>
    </source>
</reference>
<sequence>MLETLVCLGVEYKATRKTGRYSVLNSSFPESQRLLIYLFASNIIPRASGTNETRTSDIYLLDKMEHRLGNIQGIPLGSIIINHMWTVVRSNDIKHAFPYPRFLIFEFQRGGVDFSNAIPTGLKKKDVFTLDFCKFILKSKDAGGSSTRGGVQADIQQEEEAEIERIEGVQGVETTIPLVSTEPSSSRRPTSPQDTRSFLKKIMDKLLCVEAEMKKNRQENKQNSERFRRIEAKLGIEDPPTPPSSPDQATT</sequence>
<name>A0ABM4VXR0_COFAR</name>
<dbReference type="GeneID" id="140015541"/>
<feature type="region of interest" description="Disordered" evidence="1">
    <location>
        <begin position="176"/>
        <end position="196"/>
    </location>
</feature>
<dbReference type="RefSeq" id="XP_071924318.1">
    <property type="nucleotide sequence ID" value="XM_072068217.1"/>
</dbReference>
<evidence type="ECO:0000313" key="3">
    <source>
        <dbReference type="RefSeq" id="XP_071924318.1"/>
    </source>
</evidence>
<dbReference type="Proteomes" id="UP001652660">
    <property type="component" value="Chromosome 10e"/>
</dbReference>
<evidence type="ECO:0000256" key="1">
    <source>
        <dbReference type="SAM" id="MobiDB-lite"/>
    </source>
</evidence>
<keyword evidence="2" id="KW-1185">Reference proteome</keyword>
<organism evidence="2 3">
    <name type="scientific">Coffea arabica</name>
    <name type="common">Arabian coffee</name>
    <dbReference type="NCBI Taxonomy" id="13443"/>
    <lineage>
        <taxon>Eukaryota</taxon>
        <taxon>Viridiplantae</taxon>
        <taxon>Streptophyta</taxon>
        <taxon>Embryophyta</taxon>
        <taxon>Tracheophyta</taxon>
        <taxon>Spermatophyta</taxon>
        <taxon>Magnoliopsida</taxon>
        <taxon>eudicotyledons</taxon>
        <taxon>Gunneridae</taxon>
        <taxon>Pentapetalae</taxon>
        <taxon>asterids</taxon>
        <taxon>lamiids</taxon>
        <taxon>Gentianales</taxon>
        <taxon>Rubiaceae</taxon>
        <taxon>Ixoroideae</taxon>
        <taxon>Gardenieae complex</taxon>
        <taxon>Bertiereae - Coffeeae clade</taxon>
        <taxon>Coffeeae</taxon>
        <taxon>Coffea</taxon>
    </lineage>
</organism>
<protein>
    <submittedName>
        <fullName evidence="3">Uncharacterized protein</fullName>
    </submittedName>
</protein>
<feature type="region of interest" description="Disordered" evidence="1">
    <location>
        <begin position="213"/>
        <end position="251"/>
    </location>
</feature>
<proteinExistence type="predicted"/>
<evidence type="ECO:0000313" key="2">
    <source>
        <dbReference type="Proteomes" id="UP001652660"/>
    </source>
</evidence>
<feature type="compositionally biased region" description="Basic and acidic residues" evidence="1">
    <location>
        <begin position="213"/>
        <end position="236"/>
    </location>
</feature>
<gene>
    <name evidence="3" type="primary">LOC140015541</name>
</gene>
<accession>A0ABM4VXR0</accession>